<dbReference type="Proteomes" id="UP000672097">
    <property type="component" value="Unassembled WGS sequence"/>
</dbReference>
<protein>
    <submittedName>
        <fullName evidence="1">DUF1800 domain-containing protein</fullName>
    </submittedName>
</protein>
<evidence type="ECO:0000313" key="1">
    <source>
        <dbReference type="EMBL" id="MBQ0933880.1"/>
    </source>
</evidence>
<evidence type="ECO:0000313" key="2">
    <source>
        <dbReference type="Proteomes" id="UP000672097"/>
    </source>
</evidence>
<dbReference type="EMBL" id="JAGQDG010000001">
    <property type="protein sequence ID" value="MBQ0933880.1"/>
    <property type="molecule type" value="Genomic_DNA"/>
</dbReference>
<comment type="caution">
    <text evidence="1">The sequence shown here is derived from an EMBL/GenBank/DDBJ whole genome shotgun (WGS) entry which is preliminary data.</text>
</comment>
<dbReference type="PANTHER" id="PTHR43737">
    <property type="entry name" value="BLL7424 PROTEIN"/>
    <property type="match status" value="1"/>
</dbReference>
<reference evidence="1 2" key="1">
    <citation type="submission" date="2021-04" db="EMBL/GenBank/DDBJ databases">
        <title>The genome sequence of type strain Ideonella paludis KCTC 32238.</title>
        <authorList>
            <person name="Liu Y."/>
        </authorList>
    </citation>
    <scope>NUCLEOTIDE SEQUENCE [LARGE SCALE GENOMIC DNA]</scope>
    <source>
        <strain evidence="1 2">KCTC 32238</strain>
    </source>
</reference>
<accession>A0ABS5DRV5</accession>
<dbReference type="Pfam" id="PF08811">
    <property type="entry name" value="DUF1800"/>
    <property type="match status" value="1"/>
</dbReference>
<dbReference type="PANTHER" id="PTHR43737:SF1">
    <property type="entry name" value="DUF1501 DOMAIN-CONTAINING PROTEIN"/>
    <property type="match status" value="1"/>
</dbReference>
<organism evidence="1 2">
    <name type="scientific">Ideonella paludis</name>
    <dbReference type="NCBI Taxonomy" id="1233411"/>
    <lineage>
        <taxon>Bacteria</taxon>
        <taxon>Pseudomonadati</taxon>
        <taxon>Pseudomonadota</taxon>
        <taxon>Betaproteobacteria</taxon>
        <taxon>Burkholderiales</taxon>
        <taxon>Sphaerotilaceae</taxon>
        <taxon>Ideonella</taxon>
    </lineage>
</organism>
<gene>
    <name evidence="1" type="ORF">KAK11_00970</name>
</gene>
<name>A0ABS5DRV5_9BURK</name>
<dbReference type="InterPro" id="IPR014917">
    <property type="entry name" value="DUF1800"/>
</dbReference>
<sequence>MPTRADAFRLATQATFGPTEPVIAQIQTVGAPAWVDAQLALPATTTHLPRWRAATAKAKLLDAKAVASSNELISSFYERALNADDQLRQRAAFALSQIFVVSQAELGEERAEALADYQDMLARNAFGNFRTLLQDVSMHPAMGLYLSHIKNRKGDPLTGRQPDQNFAREVMQLFSIGLYQLRPDGSVVLDGAGKPVESYSADDIVGLSQVFTGFSWGGPDQQNQRFWGSPGYLDANRYAMPMQGYSRFHEQGAKSFLGTGVAAQGVADPAASLKVAMDTLFNHPNVGPFIGRQLIQRLVTSHPSPAYVSRVAGVFDNNGLGVRGDMKAVFRAVLLDEEARSATVAQDERYGKLREPVLRLTAYLRAFGAKSDSGVVLMGNTDDVTTQLSQTPWRSPSVFNFYRPGYVPPGGEAAALGLTLPEMQITSEGSTAGYVNYMLLALERGVGLKGADGKATRPDLQADISAAIALADRPEALLAHVHSRLLPGGASATLSNETLAAINSVTIPAPKNNNTAAIESAKRNRALTALALTLVSPEFIVQK</sequence>
<proteinExistence type="predicted"/>
<keyword evidence="2" id="KW-1185">Reference proteome</keyword>